<evidence type="ECO:0000256" key="1">
    <source>
        <dbReference type="SAM" id="Phobius"/>
    </source>
</evidence>
<proteinExistence type="predicted"/>
<accession>A0A4U8WAK4</accession>
<reference evidence="2 3" key="1">
    <citation type="submission" date="2019-02" db="EMBL/GenBank/DDBJ databases">
        <authorList>
            <consortium name="Pathogen Informatics"/>
        </authorList>
    </citation>
    <scope>NUCLEOTIDE SEQUENCE [LARGE SCALE GENOMIC DNA]</scope>
    <source>
        <strain evidence="2 3">3012STDY6944375</strain>
    </source>
</reference>
<keyword evidence="1" id="KW-1133">Transmembrane helix</keyword>
<feature type="transmembrane region" description="Helical" evidence="1">
    <location>
        <begin position="6"/>
        <end position="25"/>
    </location>
</feature>
<organism evidence="2 3">
    <name type="scientific">Chryseobacterium taihuense</name>
    <dbReference type="NCBI Taxonomy" id="1141221"/>
    <lineage>
        <taxon>Bacteria</taxon>
        <taxon>Pseudomonadati</taxon>
        <taxon>Bacteroidota</taxon>
        <taxon>Flavobacteriia</taxon>
        <taxon>Flavobacteriales</taxon>
        <taxon>Weeksellaceae</taxon>
        <taxon>Chryseobacterium group</taxon>
        <taxon>Chryseobacterium</taxon>
    </lineage>
</organism>
<evidence type="ECO:0000313" key="3">
    <source>
        <dbReference type="Proteomes" id="UP000290013"/>
    </source>
</evidence>
<dbReference type="EMBL" id="LR215974">
    <property type="protein sequence ID" value="VFB03222.1"/>
    <property type="molecule type" value="Genomic_DNA"/>
</dbReference>
<dbReference type="RefSeq" id="WP_130913890.1">
    <property type="nucleotide sequence ID" value="NZ_LR215974.1"/>
</dbReference>
<keyword evidence="1" id="KW-0812">Transmembrane</keyword>
<dbReference type="KEGG" id="ctai:NCTC12078_01216"/>
<gene>
    <name evidence="2" type="ORF">NCTC12078_01216</name>
</gene>
<dbReference type="Proteomes" id="UP000290013">
    <property type="component" value="Chromosome"/>
</dbReference>
<keyword evidence="1" id="KW-0472">Membrane</keyword>
<protein>
    <submittedName>
        <fullName evidence="2">Uncharacterized protein</fullName>
    </submittedName>
</protein>
<dbReference type="AlphaFoldDB" id="A0A4U8WAK4"/>
<name>A0A4U8WAK4_9FLAO</name>
<sequence length="223" mass="25986">MEEKTPVWRILLSVVFVIVVLVRIVNRCSTPERNSYSSEDYTKLTKSFITNRGPEEKNSEEASNNLFYESYDSIGKLYEENAGNFHITKLEKDSLFPLDLSTRINIEKNSYIQKSYDDTLKMAIKLPDNTSIFVHSYEGAGDMIENFKKVKNHLSLQNINVKLDKPETKYISYHYLKNGKKCFGYALLAQENRYFSFVEIENSSIPKSSLEKKTFNYVMQMTR</sequence>
<evidence type="ECO:0000313" key="2">
    <source>
        <dbReference type="EMBL" id="VFB03222.1"/>
    </source>
</evidence>